<name>A0A3S0L4S1_9GAMM</name>
<organism evidence="2 3">
    <name type="scientific">Shewanella atlantica</name>
    <dbReference type="NCBI Taxonomy" id="271099"/>
    <lineage>
        <taxon>Bacteria</taxon>
        <taxon>Pseudomonadati</taxon>
        <taxon>Pseudomonadota</taxon>
        <taxon>Gammaproteobacteria</taxon>
        <taxon>Alteromonadales</taxon>
        <taxon>Shewanellaceae</taxon>
        <taxon>Shewanella</taxon>
    </lineage>
</organism>
<dbReference type="Pfam" id="PF06527">
    <property type="entry name" value="TniQ"/>
    <property type="match status" value="1"/>
</dbReference>
<sequence>MQTVRMSFAPGEHLLSAWMRYNLRLGFAHLSFDRCLQYWKLPKQHLKSQRVSGEVTDTIVSQLAGSTEARRSLLMCHTNYRLWLLSDDTGMLNQNLSVSTGRPNLETNVLAFPVGWQLCSECVAENRSVLGFSYWQRDHQLPSVTHCLKHKAPLLTHDSLRKLHKLSLPQSYLSLPLHAVDEVSELLEWSRFVSLVDRLIAENSTFPSLWREQVKKNLELPHPVKHTHRPIYKALGEQMENSLGEVLLCHLFKAWKAPQMRKPNLLWMTLSGMSSSTLRHPVYWLVVLYWQREKLAGLGAS</sequence>
<gene>
    <name evidence="2" type="ORF">EKG39_21120</name>
</gene>
<protein>
    <recommendedName>
        <fullName evidence="1">TniQ domain-containing protein</fullName>
    </recommendedName>
</protein>
<dbReference type="InterPro" id="IPR009492">
    <property type="entry name" value="TniQ"/>
</dbReference>
<dbReference type="OrthoDB" id="470139at2"/>
<proteinExistence type="predicted"/>
<dbReference type="EMBL" id="RXNV01000018">
    <property type="protein sequence ID" value="RTR27015.1"/>
    <property type="molecule type" value="Genomic_DNA"/>
</dbReference>
<reference evidence="2 3" key="1">
    <citation type="submission" date="2018-12" db="EMBL/GenBank/DDBJ databases">
        <authorList>
            <person name="Yu L."/>
        </authorList>
    </citation>
    <scope>NUCLEOTIDE SEQUENCE [LARGE SCALE GENOMIC DNA]</scope>
    <source>
        <strain evidence="2 3">HAW-EB5</strain>
    </source>
</reference>
<evidence type="ECO:0000313" key="3">
    <source>
        <dbReference type="Proteomes" id="UP000282060"/>
    </source>
</evidence>
<keyword evidence="3" id="KW-1185">Reference proteome</keyword>
<evidence type="ECO:0000259" key="1">
    <source>
        <dbReference type="Pfam" id="PF06527"/>
    </source>
</evidence>
<dbReference type="RefSeq" id="WP_126507993.1">
    <property type="nucleotide sequence ID" value="NZ_RXNV01000018.1"/>
</dbReference>
<accession>A0A3S0L4S1</accession>
<comment type="caution">
    <text evidence="2">The sequence shown here is derived from an EMBL/GenBank/DDBJ whole genome shotgun (WGS) entry which is preliminary data.</text>
</comment>
<evidence type="ECO:0000313" key="2">
    <source>
        <dbReference type="EMBL" id="RTR27015.1"/>
    </source>
</evidence>
<feature type="domain" description="TniQ" evidence="1">
    <location>
        <begin position="5"/>
        <end position="154"/>
    </location>
</feature>
<dbReference type="AlphaFoldDB" id="A0A3S0L4S1"/>
<dbReference type="Proteomes" id="UP000282060">
    <property type="component" value="Unassembled WGS sequence"/>
</dbReference>